<keyword evidence="1" id="KW-0732">Signal</keyword>
<evidence type="ECO:0008006" key="4">
    <source>
        <dbReference type="Google" id="ProtNLM"/>
    </source>
</evidence>
<dbReference type="RefSeq" id="WP_003950370.1">
    <property type="nucleotide sequence ID" value="NZ_JBEOZI010000020.1"/>
</dbReference>
<organism evidence="2 3">
    <name type="scientific">Streptomyces albidoflavus</name>
    <dbReference type="NCBI Taxonomy" id="1886"/>
    <lineage>
        <taxon>Bacteria</taxon>
        <taxon>Bacillati</taxon>
        <taxon>Actinomycetota</taxon>
        <taxon>Actinomycetes</taxon>
        <taxon>Kitasatosporales</taxon>
        <taxon>Streptomycetaceae</taxon>
        <taxon>Streptomyces</taxon>
        <taxon>Streptomyces albidoflavus group</taxon>
    </lineage>
</organism>
<proteinExistence type="predicted"/>
<protein>
    <recommendedName>
        <fullName evidence="4">Secreted protein</fullName>
    </recommendedName>
</protein>
<comment type="caution">
    <text evidence="2">The sequence shown here is derived from an EMBL/GenBank/DDBJ whole genome shotgun (WGS) entry which is preliminary data.</text>
</comment>
<sequence>MFVLKMRKVGRAFFVLSVAAGMTVALQGSASAASYTYRATDVSGGPDWNQLKACSYVNYNGEAGRACFQPNGDKFWVQDLKADGHHVEMNAQVNVNGNWYHCLNYHGKAAGWTSCSFATVVPENARIAYNVSVWEGDKLLRSGQLIAADT</sequence>
<name>A0AB37XIF6_9ACTN</name>
<dbReference type="AlphaFoldDB" id="A0AB37XIF6"/>
<evidence type="ECO:0000313" key="2">
    <source>
        <dbReference type="EMBL" id="RZE41688.1"/>
    </source>
</evidence>
<feature type="signal peptide" evidence="1">
    <location>
        <begin position="1"/>
        <end position="32"/>
    </location>
</feature>
<accession>A0AB37XIF6</accession>
<evidence type="ECO:0000313" key="3">
    <source>
        <dbReference type="Proteomes" id="UP000292095"/>
    </source>
</evidence>
<reference evidence="2 3" key="1">
    <citation type="submission" date="2017-12" db="EMBL/GenBank/DDBJ databases">
        <title>Population genomics insights into the ecological differentiation and adaptive evolution in streptomycetes.</title>
        <authorList>
            <person name="Li Y."/>
            <person name="Huang Y."/>
        </authorList>
    </citation>
    <scope>NUCLEOTIDE SEQUENCE [LARGE SCALE GENOMIC DNA]</scope>
    <source>
        <strain evidence="2 3">FXJ.2339</strain>
    </source>
</reference>
<feature type="chain" id="PRO_5044215637" description="Secreted protein" evidence="1">
    <location>
        <begin position="33"/>
        <end position="150"/>
    </location>
</feature>
<evidence type="ECO:0000256" key="1">
    <source>
        <dbReference type="SAM" id="SignalP"/>
    </source>
</evidence>
<dbReference type="EMBL" id="PKLK01000013">
    <property type="protein sequence ID" value="RZE41688.1"/>
    <property type="molecule type" value="Genomic_DNA"/>
</dbReference>
<gene>
    <name evidence="2" type="ORF">C0Q91_10925</name>
</gene>
<dbReference type="Proteomes" id="UP000292095">
    <property type="component" value="Unassembled WGS sequence"/>
</dbReference>